<dbReference type="Gene3D" id="3.40.50.150">
    <property type="entry name" value="Vaccinia Virus protein VP39"/>
    <property type="match status" value="1"/>
</dbReference>
<dbReference type="Pfam" id="PF05175">
    <property type="entry name" value="MTS"/>
    <property type="match status" value="1"/>
</dbReference>
<proteinExistence type="predicted"/>
<dbReference type="Proteomes" id="UP001058364">
    <property type="component" value="Chromosome"/>
</dbReference>
<dbReference type="PROSITE" id="PS00092">
    <property type="entry name" value="N6_MTASE"/>
    <property type="match status" value="1"/>
</dbReference>
<accession>A0ABY5TUV9</accession>
<keyword evidence="3" id="KW-1185">Reference proteome</keyword>
<organism evidence="2 3">
    <name type="scientific">Mesomycoplasma molare</name>
    <dbReference type="NCBI Taxonomy" id="171288"/>
    <lineage>
        <taxon>Bacteria</taxon>
        <taxon>Bacillati</taxon>
        <taxon>Mycoplasmatota</taxon>
        <taxon>Mycoplasmoidales</taxon>
        <taxon>Metamycoplasmataceae</taxon>
        <taxon>Mesomycoplasma</taxon>
    </lineage>
</organism>
<dbReference type="SUPFAM" id="SSF53335">
    <property type="entry name" value="S-adenosyl-L-methionine-dependent methyltransferases"/>
    <property type="match status" value="1"/>
</dbReference>
<dbReference type="InterPro" id="IPR002052">
    <property type="entry name" value="DNA_methylase_N6_adenine_CS"/>
</dbReference>
<dbReference type="EMBL" id="CP103423">
    <property type="protein sequence ID" value="UWD34443.1"/>
    <property type="molecule type" value="Genomic_DNA"/>
</dbReference>
<name>A0ABY5TUV9_9BACT</name>
<dbReference type="InterPro" id="IPR007848">
    <property type="entry name" value="Small_mtfrase_dom"/>
</dbReference>
<dbReference type="InterPro" id="IPR050210">
    <property type="entry name" value="tRNA_Adenine-N(6)_MTase"/>
</dbReference>
<dbReference type="InterPro" id="IPR029063">
    <property type="entry name" value="SAM-dependent_MTases_sf"/>
</dbReference>
<gene>
    <name evidence="2" type="ORF">NX772_01270</name>
</gene>
<reference evidence="2" key="1">
    <citation type="submission" date="2022-08" db="EMBL/GenBank/DDBJ databases">
        <title>Complete genome sequence of Mycoplasma molare type strain H 542.</title>
        <authorList>
            <person name="Spergser J."/>
        </authorList>
    </citation>
    <scope>NUCLEOTIDE SEQUENCE</scope>
    <source>
        <strain evidence="2">H 542</strain>
    </source>
</reference>
<dbReference type="CDD" id="cd02440">
    <property type="entry name" value="AdoMet_MTases"/>
    <property type="match status" value="1"/>
</dbReference>
<evidence type="ECO:0000313" key="2">
    <source>
        <dbReference type="EMBL" id="UWD34443.1"/>
    </source>
</evidence>
<dbReference type="RefSeq" id="WP_036450075.1">
    <property type="nucleotide sequence ID" value="NZ_CP103423.1"/>
</dbReference>
<protein>
    <submittedName>
        <fullName evidence="2">tRNA1(Val) (Adenine(37)-N6)-methyltransferase</fullName>
    </submittedName>
</protein>
<evidence type="ECO:0000313" key="3">
    <source>
        <dbReference type="Proteomes" id="UP001058364"/>
    </source>
</evidence>
<dbReference type="PANTHER" id="PTHR47739:SF1">
    <property type="entry name" value="TRNA1(VAL) (ADENINE(37)-N6)-METHYLTRANSFERASE"/>
    <property type="match status" value="1"/>
</dbReference>
<evidence type="ECO:0000259" key="1">
    <source>
        <dbReference type="Pfam" id="PF05175"/>
    </source>
</evidence>
<feature type="domain" description="Methyltransferase small" evidence="1">
    <location>
        <begin position="35"/>
        <end position="135"/>
    </location>
</feature>
<sequence>MKERKIVLNSLGYDSNLYIYQDKSMFNYSVDTILLGNFITINSKTKRILEIGTNNAALSIFISDRDENIKIDALEIQEKAYELAIKNISHNNKNIQINPILGDFNLFYKEHNKKQLKKYDAIVCNPPFYKTDKNLPRLTSNKEMLIATHEIALNLEQIIFGSSKIIKEKGYLSFVLPIERMVDCCELLRKYNFEPKRIQFVFPRENENPKFILIESRFQSGWGTHFEKNIYLHLEDKNRHEYREETKSLYKPKKK</sequence>
<dbReference type="PANTHER" id="PTHR47739">
    <property type="entry name" value="TRNA1(VAL) (ADENINE(37)-N6)-METHYLTRANSFERASE"/>
    <property type="match status" value="1"/>
</dbReference>